<dbReference type="OrthoDB" id="6432310at2759"/>
<dbReference type="PANTHER" id="PTHR12236">
    <property type="entry name" value="STRUCTURAL CONTITUENT OF CUTICLE"/>
    <property type="match status" value="1"/>
</dbReference>
<dbReference type="GO" id="GO:0005615">
    <property type="term" value="C:extracellular space"/>
    <property type="evidence" value="ECO:0007669"/>
    <property type="project" value="TreeGrafter"/>
</dbReference>
<dbReference type="PROSITE" id="PS00233">
    <property type="entry name" value="CHIT_BIND_RR_1"/>
    <property type="match status" value="1"/>
</dbReference>
<sequence>ACILSAATVAYAQIPVSDHNGNIGNIPLVGPAVVPVRPDLEYYAYPRFNYQYHVADPITGDFKHHGEERDGPNVRGSYALLEPNGSIRHVHYIADVNGFRANVHRTPGAHVPGPGPVRAPVPALTFSTTRQPDIPTHLDIRITPRPPNSSYHYTSQAYCVQEDRTLVRCLSSYLILSN</sequence>
<organism evidence="3 4">
    <name type="scientific">Allacma fusca</name>
    <dbReference type="NCBI Taxonomy" id="39272"/>
    <lineage>
        <taxon>Eukaryota</taxon>
        <taxon>Metazoa</taxon>
        <taxon>Ecdysozoa</taxon>
        <taxon>Arthropoda</taxon>
        <taxon>Hexapoda</taxon>
        <taxon>Collembola</taxon>
        <taxon>Symphypleona</taxon>
        <taxon>Sminthuridae</taxon>
        <taxon>Allacma</taxon>
    </lineage>
</organism>
<dbReference type="Proteomes" id="UP000708208">
    <property type="component" value="Unassembled WGS sequence"/>
</dbReference>
<name>A0A8J2IZ25_9HEXA</name>
<dbReference type="PROSITE" id="PS51155">
    <property type="entry name" value="CHIT_BIND_RR_2"/>
    <property type="match status" value="1"/>
</dbReference>
<keyword evidence="1 2" id="KW-0193">Cuticle</keyword>
<evidence type="ECO:0000256" key="1">
    <source>
        <dbReference type="ARBA" id="ARBA00022460"/>
    </source>
</evidence>
<dbReference type="AlphaFoldDB" id="A0A8J2IZ25"/>
<reference evidence="3" key="1">
    <citation type="submission" date="2021-06" db="EMBL/GenBank/DDBJ databases">
        <authorList>
            <person name="Hodson N. C."/>
            <person name="Mongue J. A."/>
            <person name="Jaron S. K."/>
        </authorList>
    </citation>
    <scope>NUCLEOTIDE SEQUENCE</scope>
</reference>
<dbReference type="InterPro" id="IPR051217">
    <property type="entry name" value="Insect_Cuticle_Struc_Prot"/>
</dbReference>
<gene>
    <name evidence="3" type="ORF">AFUS01_LOCUS1139</name>
</gene>
<comment type="caution">
    <text evidence="3">The sequence shown here is derived from an EMBL/GenBank/DDBJ whole genome shotgun (WGS) entry which is preliminary data.</text>
</comment>
<dbReference type="InterPro" id="IPR031311">
    <property type="entry name" value="CHIT_BIND_RR_consensus"/>
</dbReference>
<evidence type="ECO:0000256" key="2">
    <source>
        <dbReference type="PROSITE-ProRule" id="PRU00497"/>
    </source>
</evidence>
<protein>
    <submittedName>
        <fullName evidence="3">Uncharacterized protein</fullName>
    </submittedName>
</protein>
<evidence type="ECO:0000313" key="4">
    <source>
        <dbReference type="Proteomes" id="UP000708208"/>
    </source>
</evidence>
<evidence type="ECO:0000313" key="3">
    <source>
        <dbReference type="EMBL" id="CAG7659314.1"/>
    </source>
</evidence>
<feature type="non-terminal residue" evidence="3">
    <location>
        <position position="1"/>
    </location>
</feature>
<accession>A0A8J2IZ25</accession>
<dbReference type="InterPro" id="IPR000618">
    <property type="entry name" value="Insect_cuticle"/>
</dbReference>
<proteinExistence type="predicted"/>
<dbReference type="Pfam" id="PF00379">
    <property type="entry name" value="Chitin_bind_4"/>
    <property type="match status" value="1"/>
</dbReference>
<dbReference type="GO" id="GO:0031012">
    <property type="term" value="C:extracellular matrix"/>
    <property type="evidence" value="ECO:0007669"/>
    <property type="project" value="TreeGrafter"/>
</dbReference>
<dbReference type="PANTHER" id="PTHR12236:SF95">
    <property type="entry name" value="CUTICULAR PROTEIN 76BD, ISOFORM C-RELATED"/>
    <property type="match status" value="1"/>
</dbReference>
<dbReference type="EMBL" id="CAJVCH010006340">
    <property type="protein sequence ID" value="CAG7659314.1"/>
    <property type="molecule type" value="Genomic_DNA"/>
</dbReference>
<dbReference type="GO" id="GO:0042302">
    <property type="term" value="F:structural constituent of cuticle"/>
    <property type="evidence" value="ECO:0007669"/>
    <property type="project" value="UniProtKB-UniRule"/>
</dbReference>
<keyword evidence="4" id="KW-1185">Reference proteome</keyword>